<evidence type="ECO:0000313" key="1">
    <source>
        <dbReference type="EMBL" id="JAP07948.1"/>
    </source>
</evidence>
<accession>A0A0V0GI56</accession>
<dbReference type="AlphaFoldDB" id="A0A0V0GI56"/>
<organism evidence="1">
    <name type="scientific">Solanum chacoense</name>
    <name type="common">Chaco potato</name>
    <dbReference type="NCBI Taxonomy" id="4108"/>
    <lineage>
        <taxon>Eukaryota</taxon>
        <taxon>Viridiplantae</taxon>
        <taxon>Streptophyta</taxon>
        <taxon>Embryophyta</taxon>
        <taxon>Tracheophyta</taxon>
        <taxon>Spermatophyta</taxon>
        <taxon>Magnoliopsida</taxon>
        <taxon>eudicotyledons</taxon>
        <taxon>Gunneridae</taxon>
        <taxon>Pentapetalae</taxon>
        <taxon>asterids</taxon>
        <taxon>lamiids</taxon>
        <taxon>Solanales</taxon>
        <taxon>Solanaceae</taxon>
        <taxon>Solanoideae</taxon>
        <taxon>Solaneae</taxon>
        <taxon>Solanum</taxon>
    </lineage>
</organism>
<name>A0A0V0GI56_SOLCH</name>
<proteinExistence type="predicted"/>
<protein>
    <submittedName>
        <fullName evidence="1">Putative ovule protein</fullName>
    </submittedName>
</protein>
<sequence length="77" mass="8549">MVGNMKGKELYSLPASCQTSFQNSVFSPFPTLIFVLALNSCHRDLMHLHTLTPYGVVTSLVIQLSSSTYFALMTSFQ</sequence>
<reference evidence="1" key="1">
    <citation type="submission" date="2015-12" db="EMBL/GenBank/DDBJ databases">
        <title>Gene expression during late stages of embryo sac development: a critical building block for successful pollen-pistil interactions.</title>
        <authorList>
            <person name="Liu Y."/>
            <person name="Joly V."/>
            <person name="Sabar M."/>
            <person name="Matton D.P."/>
        </authorList>
    </citation>
    <scope>NUCLEOTIDE SEQUENCE</scope>
</reference>
<dbReference type="EMBL" id="GEDG01037756">
    <property type="protein sequence ID" value="JAP07948.1"/>
    <property type="molecule type" value="Transcribed_RNA"/>
</dbReference>